<dbReference type="Proteomes" id="UP000551499">
    <property type="component" value="Unassembled WGS sequence"/>
</dbReference>
<gene>
    <name evidence="1" type="ORF">H0902_01365</name>
</gene>
<sequence>MTTITLVQAAAHDATYIHLMTAQPMNVNLTGLAGGAIQFTCTNPLATITGARTVDITYDAAVPQQHETIQVSSVMA</sequence>
<accession>A0A841UF08</accession>
<evidence type="ECO:0000313" key="1">
    <source>
        <dbReference type="EMBL" id="MBC1189543.1"/>
    </source>
</evidence>
<dbReference type="EMBL" id="JACEGB010000024">
    <property type="protein sequence ID" value="MBC1189543.1"/>
    <property type="molecule type" value="Genomic_DNA"/>
</dbReference>
<proteinExistence type="predicted"/>
<protein>
    <submittedName>
        <fullName evidence="1">Uncharacterized protein</fullName>
    </submittedName>
</protein>
<organism evidence="1 2">
    <name type="scientific">Microcystis aeruginosa BLCC-F108</name>
    <dbReference type="NCBI Taxonomy" id="2755317"/>
    <lineage>
        <taxon>Bacteria</taxon>
        <taxon>Bacillati</taxon>
        <taxon>Cyanobacteriota</taxon>
        <taxon>Cyanophyceae</taxon>
        <taxon>Oscillatoriophycideae</taxon>
        <taxon>Chroococcales</taxon>
        <taxon>Microcystaceae</taxon>
        <taxon>Microcystis</taxon>
    </lineage>
</organism>
<comment type="caution">
    <text evidence="1">The sequence shown here is derived from an EMBL/GenBank/DDBJ whole genome shotgun (WGS) entry which is preliminary data.</text>
</comment>
<dbReference type="RefSeq" id="WP_185236818.1">
    <property type="nucleotide sequence ID" value="NZ_JACEGB010000024.1"/>
</dbReference>
<evidence type="ECO:0000313" key="2">
    <source>
        <dbReference type="Proteomes" id="UP000551499"/>
    </source>
</evidence>
<reference evidence="1 2" key="1">
    <citation type="submission" date="2020-07" db="EMBL/GenBank/DDBJ databases">
        <title>Genomes of two Microcystis aeruginosa (Cyanobacteria) strains from Florida (USA) with disparate toxicogenic potential.</title>
        <authorList>
            <person name="Lefler F.W."/>
            <person name="Barbosa M."/>
            <person name="Berthold D.E."/>
            <person name="Laughinghouse H.D. IV."/>
        </authorList>
    </citation>
    <scope>NUCLEOTIDE SEQUENCE [LARGE SCALE GENOMIC DNA]</scope>
    <source>
        <strain evidence="1 2">BLCCF108</strain>
    </source>
</reference>
<name>A0A841UF08_MICAE</name>
<dbReference type="AlphaFoldDB" id="A0A841UF08"/>